<dbReference type="SUPFAM" id="SSF63570">
    <property type="entry name" value="PABC (PABP) domain"/>
    <property type="match status" value="3"/>
</dbReference>
<evidence type="ECO:0000313" key="3">
    <source>
        <dbReference type="Proteomes" id="UP000314983"/>
    </source>
</evidence>
<feature type="domain" description="PABC" evidence="1">
    <location>
        <begin position="1"/>
        <end position="67"/>
    </location>
</feature>
<accession>A0A4W4E943</accession>
<reference evidence="2" key="4">
    <citation type="submission" date="2025-08" db="UniProtKB">
        <authorList>
            <consortium name="Ensembl"/>
        </authorList>
    </citation>
    <scope>IDENTIFICATION</scope>
</reference>
<dbReference type="SMART" id="SM00517">
    <property type="entry name" value="PolyA"/>
    <property type="match status" value="3"/>
</dbReference>
<feature type="domain" description="PABC" evidence="1">
    <location>
        <begin position="139"/>
        <end position="216"/>
    </location>
</feature>
<reference evidence="3" key="1">
    <citation type="journal article" date="2014" name="Science">
        <title>Nonhuman genetics. Genomic basis for the convergent evolution of electric organs.</title>
        <authorList>
            <person name="Gallant J.R."/>
            <person name="Traeger L.L."/>
            <person name="Volkening J.D."/>
            <person name="Moffett H."/>
            <person name="Chen P.H."/>
            <person name="Novina C.D."/>
            <person name="Phillips G.N.Jr."/>
            <person name="Anand R."/>
            <person name="Wells G.B."/>
            <person name="Pinch M."/>
            <person name="Guth R."/>
            <person name="Unguez G.A."/>
            <person name="Albert J.S."/>
            <person name="Zakon H.H."/>
            <person name="Samanta M.P."/>
            <person name="Sussman M.R."/>
        </authorList>
    </citation>
    <scope>NUCLEOTIDE SEQUENCE [LARGE SCALE GENOMIC DNA]</scope>
</reference>
<dbReference type="GeneTree" id="ENSGT00980000199895"/>
<gene>
    <name evidence="2" type="primary">LOC113582132</name>
</gene>
<dbReference type="InterPro" id="IPR002004">
    <property type="entry name" value="PABP_HYD_C"/>
</dbReference>
<evidence type="ECO:0000313" key="2">
    <source>
        <dbReference type="Ensembl" id="ENSEEEP00000007751.2"/>
    </source>
</evidence>
<dbReference type="Pfam" id="PF00658">
    <property type="entry name" value="MLLE"/>
    <property type="match status" value="3"/>
</dbReference>
<dbReference type="PANTHER" id="PTHR46276">
    <property type="entry name" value="E3 UBIQUITIN-PROTEIN LIGASE UBR5"/>
    <property type="match status" value="1"/>
</dbReference>
<dbReference type="STRING" id="8005.ENSEEEP00000007751"/>
<sequence length="225" mass="25238">MDTEKDLESLGEKLYDLIYPKHSDMTPKLTGMLLELPGSVIDQMLQDEALLTKALDRALAALQPDNSKLASETDDADSVSLDSLGEQLYDLIDLYNTGHTQKITGMLLEQKRESVRHLLSDPALLEERVKMALETLQDRRGQEETDMSDSFDKEDLEAMGERLFVLVQDMEPTNCADITGMLLEMDSRTLQQILCDRTMLEVAVHRAKNALDGAHALSQTQPETQ</sequence>
<protein>
    <recommendedName>
        <fullName evidence="1">PABC domain-containing protein</fullName>
    </recommendedName>
</protein>
<dbReference type="Ensembl" id="ENSEEET00000007857.2">
    <property type="protein sequence ID" value="ENSEEEP00000007751.2"/>
    <property type="gene ID" value="ENSEEEG00000004058.2"/>
</dbReference>
<keyword evidence="3" id="KW-1185">Reference proteome</keyword>
<dbReference type="Gene3D" id="1.10.1900.10">
    <property type="entry name" value="c-terminal domain of poly(a) binding protein"/>
    <property type="match status" value="3"/>
</dbReference>
<dbReference type="Proteomes" id="UP000314983">
    <property type="component" value="Chromosome 22"/>
</dbReference>
<dbReference type="OMA" id="SRIYPKH"/>
<reference evidence="2" key="5">
    <citation type="submission" date="2025-09" db="UniProtKB">
        <authorList>
            <consortium name="Ensembl"/>
        </authorList>
    </citation>
    <scope>IDENTIFICATION</scope>
</reference>
<dbReference type="PROSITE" id="PS51309">
    <property type="entry name" value="PABC"/>
    <property type="match status" value="2"/>
</dbReference>
<dbReference type="AlphaFoldDB" id="A0A4W4E943"/>
<dbReference type="GO" id="GO:0005634">
    <property type="term" value="C:nucleus"/>
    <property type="evidence" value="ECO:0007669"/>
    <property type="project" value="TreeGrafter"/>
</dbReference>
<name>A0A4W4E943_ELEEL</name>
<dbReference type="RefSeq" id="XP_035377123.1">
    <property type="nucleotide sequence ID" value="XM_035521230.1"/>
</dbReference>
<dbReference type="PANTHER" id="PTHR46276:SF1">
    <property type="entry name" value="E3 UBIQUITIN-PROTEIN LIGASE UBR5"/>
    <property type="match status" value="1"/>
</dbReference>
<dbReference type="GO" id="GO:0000209">
    <property type="term" value="P:protein polyubiquitination"/>
    <property type="evidence" value="ECO:0007669"/>
    <property type="project" value="TreeGrafter"/>
</dbReference>
<reference evidence="3" key="2">
    <citation type="journal article" date="2017" name="Sci. Adv.">
        <title>A tail of two voltages: Proteomic comparison of the three electric organs of the electric eel.</title>
        <authorList>
            <person name="Traeger L.L."/>
            <person name="Sabat G."/>
            <person name="Barrett-Wilt G.A."/>
            <person name="Wells G.B."/>
            <person name="Sussman M.R."/>
        </authorList>
    </citation>
    <scope>NUCLEOTIDE SEQUENCE [LARGE SCALE GENOMIC DNA]</scope>
</reference>
<dbReference type="InterPro" id="IPR036053">
    <property type="entry name" value="PABP-dom"/>
</dbReference>
<dbReference type="GeneID" id="113582132"/>
<dbReference type="GO" id="GO:0090263">
    <property type="term" value="P:positive regulation of canonical Wnt signaling pathway"/>
    <property type="evidence" value="ECO:0007669"/>
    <property type="project" value="TreeGrafter"/>
</dbReference>
<organism evidence="2 3">
    <name type="scientific">Electrophorus electricus</name>
    <name type="common">Electric eel</name>
    <name type="synonym">Gymnotus electricus</name>
    <dbReference type="NCBI Taxonomy" id="8005"/>
    <lineage>
        <taxon>Eukaryota</taxon>
        <taxon>Metazoa</taxon>
        <taxon>Chordata</taxon>
        <taxon>Craniata</taxon>
        <taxon>Vertebrata</taxon>
        <taxon>Euteleostomi</taxon>
        <taxon>Actinopterygii</taxon>
        <taxon>Neopterygii</taxon>
        <taxon>Teleostei</taxon>
        <taxon>Ostariophysi</taxon>
        <taxon>Gymnotiformes</taxon>
        <taxon>Gymnotoidei</taxon>
        <taxon>Gymnotidae</taxon>
        <taxon>Electrophorus</taxon>
    </lineage>
</organism>
<proteinExistence type="predicted"/>
<dbReference type="GO" id="GO:0003723">
    <property type="term" value="F:RNA binding"/>
    <property type="evidence" value="ECO:0007669"/>
    <property type="project" value="InterPro"/>
</dbReference>
<evidence type="ECO:0000259" key="1">
    <source>
        <dbReference type="PROSITE" id="PS51309"/>
    </source>
</evidence>
<reference evidence="2" key="3">
    <citation type="submission" date="2020-05" db="EMBL/GenBank/DDBJ databases">
        <title>Electrophorus electricus (electric eel) genome, fEleEle1, primary haplotype.</title>
        <authorList>
            <person name="Myers G."/>
            <person name="Meyer A."/>
            <person name="Fedrigo O."/>
            <person name="Formenti G."/>
            <person name="Rhie A."/>
            <person name="Tracey A."/>
            <person name="Sims Y."/>
            <person name="Jarvis E.D."/>
        </authorList>
    </citation>
    <scope>NUCLEOTIDE SEQUENCE [LARGE SCALE GENOMIC DNA]</scope>
</reference>
<dbReference type="GO" id="GO:0034450">
    <property type="term" value="F:ubiquitin-ubiquitin ligase activity"/>
    <property type="evidence" value="ECO:0007669"/>
    <property type="project" value="TreeGrafter"/>
</dbReference>
<dbReference type="GO" id="GO:0005737">
    <property type="term" value="C:cytoplasm"/>
    <property type="evidence" value="ECO:0007669"/>
    <property type="project" value="TreeGrafter"/>
</dbReference>